<evidence type="ECO:0000313" key="2">
    <source>
        <dbReference type="EMBL" id="SDO88667.1"/>
    </source>
</evidence>
<evidence type="ECO:0000256" key="1">
    <source>
        <dbReference type="SAM" id="Phobius"/>
    </source>
</evidence>
<feature type="transmembrane region" description="Helical" evidence="1">
    <location>
        <begin position="62"/>
        <end position="85"/>
    </location>
</feature>
<reference evidence="2 3" key="1">
    <citation type="submission" date="2016-10" db="EMBL/GenBank/DDBJ databases">
        <authorList>
            <person name="de Groot N.N."/>
        </authorList>
    </citation>
    <scope>NUCLEOTIDE SEQUENCE [LARGE SCALE GENOMIC DNA]</scope>
    <source>
        <strain evidence="2 3">DSM 12130</strain>
    </source>
</reference>
<keyword evidence="1" id="KW-0472">Membrane</keyword>
<dbReference type="EMBL" id="FNJI01000007">
    <property type="protein sequence ID" value="SDO88667.1"/>
    <property type="molecule type" value="Genomic_DNA"/>
</dbReference>
<keyword evidence="3" id="KW-1185">Reference proteome</keyword>
<name>A0A1H0N7L2_9BACT</name>
<accession>A0A1H0N7L2</accession>
<organism evidence="2 3">
    <name type="scientific">Desulforhopalus singaporensis</name>
    <dbReference type="NCBI Taxonomy" id="91360"/>
    <lineage>
        <taxon>Bacteria</taxon>
        <taxon>Pseudomonadati</taxon>
        <taxon>Thermodesulfobacteriota</taxon>
        <taxon>Desulfobulbia</taxon>
        <taxon>Desulfobulbales</taxon>
        <taxon>Desulfocapsaceae</taxon>
        <taxon>Desulforhopalus</taxon>
    </lineage>
</organism>
<keyword evidence="1" id="KW-0812">Transmembrane</keyword>
<sequence>MENRIILTRLYYRTNASPVVICDGTSHRVILWQCLAAYPVKLPIEVGKMIFYTDQQQPGAEVIGILCKILFGFLSDLFGFFNLFANRFTLPHNRIYLYIERIF</sequence>
<gene>
    <name evidence="2" type="ORF">SAMN05660330_01284</name>
</gene>
<keyword evidence="1" id="KW-1133">Transmembrane helix</keyword>
<evidence type="ECO:0000313" key="3">
    <source>
        <dbReference type="Proteomes" id="UP000199073"/>
    </source>
</evidence>
<proteinExistence type="predicted"/>
<dbReference type="AlphaFoldDB" id="A0A1H0N7L2"/>
<protein>
    <submittedName>
        <fullName evidence="2">Uncharacterized protein</fullName>
    </submittedName>
</protein>
<dbReference type="Proteomes" id="UP000199073">
    <property type="component" value="Unassembled WGS sequence"/>
</dbReference>